<dbReference type="KEGG" id="ccar:122142347"/>
<evidence type="ECO:0000313" key="24">
    <source>
        <dbReference type="RefSeq" id="XP_042608644.1"/>
    </source>
</evidence>
<keyword evidence="7 20" id="KW-0808">Transferase</keyword>
<comment type="cofactor">
    <cofactor evidence="2">
        <name>Mg(2+)</name>
        <dbReference type="ChEBI" id="CHEBI:18420"/>
    </cofactor>
</comment>
<protein>
    <recommendedName>
        <fullName evidence="19 20">CDP-diacylglycerol--inositol 3-phosphatidyltransferase</fullName>
        <ecNumber evidence="5 20">2.7.8.11</ecNumber>
    </recommendedName>
</protein>
<evidence type="ECO:0000256" key="18">
    <source>
        <dbReference type="ARBA" id="ARBA00057387"/>
    </source>
</evidence>
<evidence type="ECO:0000256" key="17">
    <source>
        <dbReference type="ARBA" id="ARBA00050836"/>
    </source>
</evidence>
<keyword evidence="15" id="KW-0464">Manganese</keyword>
<evidence type="ECO:0000256" key="5">
    <source>
        <dbReference type="ARBA" id="ARBA00013212"/>
    </source>
</evidence>
<evidence type="ECO:0000256" key="8">
    <source>
        <dbReference type="ARBA" id="ARBA00022692"/>
    </source>
</evidence>
<comment type="subcellular location">
    <subcellularLocation>
        <location evidence="3">Membrane</location>
        <topology evidence="3">Multi-pass membrane protein</topology>
    </subcellularLocation>
</comment>
<keyword evidence="8 23" id="KW-0812">Transmembrane</keyword>
<evidence type="ECO:0000256" key="2">
    <source>
        <dbReference type="ARBA" id="ARBA00001946"/>
    </source>
</evidence>
<dbReference type="PANTHER" id="PTHR15362">
    <property type="entry name" value="PHOSPHATIDYLINOSITOL SYNTHASE"/>
    <property type="match status" value="1"/>
</dbReference>
<dbReference type="Pfam" id="PF01066">
    <property type="entry name" value="CDP-OH_P_transf"/>
    <property type="match status" value="1"/>
</dbReference>
<evidence type="ECO:0000256" key="12">
    <source>
        <dbReference type="ARBA" id="ARBA00023098"/>
    </source>
</evidence>
<dbReference type="GO" id="GO:0016020">
    <property type="term" value="C:membrane"/>
    <property type="evidence" value="ECO:0007669"/>
    <property type="project" value="UniProtKB-SubCell"/>
</dbReference>
<dbReference type="InterPro" id="IPR048254">
    <property type="entry name" value="CDP_ALCOHOL_P_TRANSF_CS"/>
</dbReference>
<evidence type="ECO:0000256" key="14">
    <source>
        <dbReference type="ARBA" id="ARBA00023209"/>
    </source>
</evidence>
<evidence type="ECO:0000256" key="9">
    <source>
        <dbReference type="ARBA" id="ARBA00022723"/>
    </source>
</evidence>
<evidence type="ECO:0000256" key="1">
    <source>
        <dbReference type="ARBA" id="ARBA00001936"/>
    </source>
</evidence>
<dbReference type="RefSeq" id="XP_042608644.1">
    <property type="nucleotide sequence ID" value="XM_042752710.1"/>
</dbReference>
<feature type="transmembrane region" description="Helical" evidence="23">
    <location>
        <begin position="166"/>
        <end position="191"/>
    </location>
</feature>
<keyword evidence="13 20" id="KW-0472">Membrane</keyword>
<dbReference type="InterPro" id="IPR014387">
    <property type="entry name" value="CDP_diag_ino_3_P_euk"/>
</dbReference>
<dbReference type="EC" id="2.7.8.11" evidence="5 20"/>
<dbReference type="GO" id="GO:0005794">
    <property type="term" value="C:Golgi apparatus"/>
    <property type="evidence" value="ECO:0007669"/>
    <property type="project" value="TreeGrafter"/>
</dbReference>
<dbReference type="InterPro" id="IPR000462">
    <property type="entry name" value="CDP-OH_P_trans"/>
</dbReference>
<evidence type="ECO:0000256" key="11">
    <source>
        <dbReference type="ARBA" id="ARBA00022989"/>
    </source>
</evidence>
<comment type="cofactor">
    <cofactor evidence="1">
        <name>Mn(2+)</name>
        <dbReference type="ChEBI" id="CHEBI:29035"/>
    </cofactor>
</comment>
<keyword evidence="14 20" id="KW-0594">Phospholipid biosynthesis</keyword>
<keyword evidence="16 20" id="KW-1208">Phospholipid metabolism</keyword>
<dbReference type="GeneID" id="122142347"/>
<dbReference type="GO" id="GO:0003881">
    <property type="term" value="F:CDP-diacylglycerol-inositol 3-phosphatidyltransferase activity"/>
    <property type="evidence" value="ECO:0007669"/>
    <property type="project" value="UniProtKB-EC"/>
</dbReference>
<organism evidence="24">
    <name type="scientific">Cyprinus carpio</name>
    <name type="common">Common carp</name>
    <dbReference type="NCBI Taxonomy" id="7962"/>
    <lineage>
        <taxon>Eukaryota</taxon>
        <taxon>Metazoa</taxon>
        <taxon>Chordata</taxon>
        <taxon>Craniata</taxon>
        <taxon>Vertebrata</taxon>
        <taxon>Euteleostomi</taxon>
        <taxon>Actinopterygii</taxon>
        <taxon>Neopterygii</taxon>
        <taxon>Teleostei</taxon>
        <taxon>Ostariophysi</taxon>
        <taxon>Cypriniformes</taxon>
        <taxon>Cyprinidae</taxon>
        <taxon>Cyprininae</taxon>
        <taxon>Cyprinus</taxon>
    </lineage>
</organism>
<keyword evidence="9" id="KW-0479">Metal-binding</keyword>
<evidence type="ECO:0000256" key="23">
    <source>
        <dbReference type="SAM" id="Phobius"/>
    </source>
</evidence>
<evidence type="ECO:0000256" key="22">
    <source>
        <dbReference type="SAM" id="MobiDB-lite"/>
    </source>
</evidence>
<evidence type="ECO:0000256" key="20">
    <source>
        <dbReference type="PIRNR" id="PIRNR000848"/>
    </source>
</evidence>
<dbReference type="Proteomes" id="UP001155660">
    <property type="component" value="Chromosome B25"/>
</dbReference>
<keyword evidence="12 20" id="KW-0443">Lipid metabolism</keyword>
<evidence type="ECO:0000256" key="10">
    <source>
        <dbReference type="ARBA" id="ARBA00022842"/>
    </source>
</evidence>
<reference evidence="24" key="1">
    <citation type="submission" date="2025-08" db="UniProtKB">
        <authorList>
            <consortium name="RefSeq"/>
        </authorList>
    </citation>
    <scope>IDENTIFICATION</scope>
    <source>
        <tissue evidence="24">Muscle</tissue>
    </source>
</reference>
<comment type="function">
    <text evidence="18">Catalyzes the biosynthesis of phosphatidylinositol (PtdIns) as well as PtdIns:inositol exchange reaction. May thus act to reduce an excessive cellular PtdIns content. The exchange activity is due to the reverse reaction of PtdIns synthase and is dependent on CMP, which is tightly bound to the enzyme.</text>
</comment>
<keyword evidence="6 20" id="KW-0444">Lipid biosynthesis</keyword>
<evidence type="ECO:0000256" key="15">
    <source>
        <dbReference type="ARBA" id="ARBA00023211"/>
    </source>
</evidence>
<feature type="transmembrane region" description="Helical" evidence="23">
    <location>
        <begin position="140"/>
        <end position="160"/>
    </location>
</feature>
<dbReference type="GO" id="GO:0046872">
    <property type="term" value="F:metal ion binding"/>
    <property type="evidence" value="ECO:0007669"/>
    <property type="project" value="UniProtKB-KW"/>
</dbReference>
<dbReference type="PIRSF" id="PIRSF000848">
    <property type="entry name" value="CDP_diag_ino_3_P"/>
    <property type="match status" value="1"/>
</dbReference>
<evidence type="ECO:0000256" key="13">
    <source>
        <dbReference type="ARBA" id="ARBA00023136"/>
    </source>
</evidence>
<evidence type="ECO:0000256" key="3">
    <source>
        <dbReference type="ARBA" id="ARBA00004141"/>
    </source>
</evidence>
<dbReference type="PANTHER" id="PTHR15362:SF4">
    <property type="entry name" value="CDP-DIACYLGLYCEROL--INOSITOL 3-PHOSPHATIDYLTRANSFERASE"/>
    <property type="match status" value="1"/>
</dbReference>
<sequence length="229" mass="25977">MAEENIFLFVPNLIGYARIVLALVSFYLMPCCPGPAVFCYLLGALLDAFDGHAARALNQGTKFGAMLDMLTDRCATMCLLVNLALLYPSYTFLFQLSMCLDVASHWLHLHSSMMKGPPVTRPLTSHSNPILRLYYTSRPVLFFMCMGNELFFCLLYIMYYIEEPQMWLQCLLGVCGVVCVLKSGISLLHLITASRNMAAIDVADRERERSKSTMRCESMQKPRKMKQRP</sequence>
<dbReference type="OrthoDB" id="10251079at2759"/>
<feature type="region of interest" description="Disordered" evidence="22">
    <location>
        <begin position="205"/>
        <end position="229"/>
    </location>
</feature>
<dbReference type="AlphaFoldDB" id="A0A9Q9XV90"/>
<evidence type="ECO:0000256" key="6">
    <source>
        <dbReference type="ARBA" id="ARBA00022516"/>
    </source>
</evidence>
<name>A0A9Q9XV90_CYPCA</name>
<evidence type="ECO:0000256" key="21">
    <source>
        <dbReference type="RuleBase" id="RU003750"/>
    </source>
</evidence>
<comment type="catalytic activity">
    <reaction evidence="17">
        <text>a CDP-1,2-diacyl-sn-glycerol + myo-inositol = a 1,2-diacyl-sn-glycero-3-phospho-(1D-myo-inositol) + CMP + H(+)</text>
        <dbReference type="Rhea" id="RHEA:11580"/>
        <dbReference type="ChEBI" id="CHEBI:15378"/>
        <dbReference type="ChEBI" id="CHEBI:17268"/>
        <dbReference type="ChEBI" id="CHEBI:57880"/>
        <dbReference type="ChEBI" id="CHEBI:58332"/>
        <dbReference type="ChEBI" id="CHEBI:60377"/>
        <dbReference type="EC" id="2.7.8.11"/>
    </reaction>
    <physiologicalReaction direction="left-to-right" evidence="17">
        <dbReference type="Rhea" id="RHEA:11581"/>
    </physiologicalReaction>
    <physiologicalReaction direction="right-to-left" evidence="17">
        <dbReference type="Rhea" id="RHEA:11582"/>
    </physiologicalReaction>
</comment>
<dbReference type="GO" id="GO:0006661">
    <property type="term" value="P:phosphatidylinositol biosynthetic process"/>
    <property type="evidence" value="ECO:0007669"/>
    <property type="project" value="TreeGrafter"/>
</dbReference>
<comment type="similarity">
    <text evidence="4 20 21">Belongs to the CDP-alcohol phosphatidyltransferase class-I family.</text>
</comment>
<gene>
    <name evidence="24" type="primary">LOC122142347</name>
</gene>
<evidence type="ECO:0000256" key="16">
    <source>
        <dbReference type="ARBA" id="ARBA00023264"/>
    </source>
</evidence>
<evidence type="ECO:0000256" key="4">
    <source>
        <dbReference type="ARBA" id="ARBA00010441"/>
    </source>
</evidence>
<proteinExistence type="inferred from homology"/>
<accession>A0A9Q9XV90</accession>
<feature type="transmembrane region" description="Helical" evidence="23">
    <location>
        <begin position="6"/>
        <end position="28"/>
    </location>
</feature>
<dbReference type="FunFam" id="1.20.120.1760:FF:000003">
    <property type="entry name" value="CDP-diacylglycerol--inositol 3-phosphatidyltransferase"/>
    <property type="match status" value="1"/>
</dbReference>
<keyword evidence="11 23" id="KW-1133">Transmembrane helix</keyword>
<evidence type="ECO:0000256" key="7">
    <source>
        <dbReference type="ARBA" id="ARBA00022679"/>
    </source>
</evidence>
<evidence type="ECO:0000256" key="19">
    <source>
        <dbReference type="ARBA" id="ARBA00070582"/>
    </source>
</evidence>
<keyword evidence="10" id="KW-0460">Magnesium</keyword>
<dbReference type="PROSITE" id="PS00379">
    <property type="entry name" value="CDP_ALCOHOL_P_TRANSF"/>
    <property type="match status" value="1"/>
</dbReference>